<dbReference type="GO" id="GO:0016853">
    <property type="term" value="F:isomerase activity"/>
    <property type="evidence" value="ECO:0007669"/>
    <property type="project" value="UniProtKB-KW"/>
</dbReference>
<dbReference type="EMBL" id="JACHJT010000001">
    <property type="protein sequence ID" value="MBB4929281.1"/>
    <property type="molecule type" value="Genomic_DNA"/>
</dbReference>
<comment type="caution">
    <text evidence="2">The sequence shown here is derived from an EMBL/GenBank/DDBJ whole genome shotgun (WGS) entry which is preliminary data.</text>
</comment>
<evidence type="ECO:0000259" key="1">
    <source>
        <dbReference type="Pfam" id="PF01261"/>
    </source>
</evidence>
<evidence type="ECO:0000313" key="3">
    <source>
        <dbReference type="Proteomes" id="UP000523007"/>
    </source>
</evidence>
<dbReference type="InterPro" id="IPR036237">
    <property type="entry name" value="Xyl_isomerase-like_sf"/>
</dbReference>
<reference evidence="2 3" key="1">
    <citation type="submission" date="2020-08" db="EMBL/GenBank/DDBJ databases">
        <title>Sequencing the genomes of 1000 actinobacteria strains.</title>
        <authorList>
            <person name="Klenk H.-P."/>
        </authorList>
    </citation>
    <scope>NUCLEOTIDE SEQUENCE [LARGE SCALE GENOMIC DNA]</scope>
    <source>
        <strain evidence="2 3">DSM 102030</strain>
    </source>
</reference>
<sequence>MSAIQVPDAPVVLSTASVYPEKTPVAFEIAAQLGYDGVEVMVTSEPVSQDVDMLRRLSDYHQVPITAVHAPCLIFTQRVWGRDGWGKLMRSKEMAEAVGAGTIVVHPPFRWQRDYAKDFDTGIERMSEETDVAFAVENMYPVRMADKEVVPYSPGWNPLERDYSDMTLDLSHTAMSGSDAMDMAKQMGDRLTHLHLADGLGGQNLDEHLIPGRGSQPCAELLEHLATSGYARQLVLEVNTRKSSDREARQLELAEALAFTRLHFAGPRGDPSGGGDDRRERILMRRRPAQSPPRVFTVASDGTVIL</sequence>
<keyword evidence="3" id="KW-1185">Reference proteome</keyword>
<dbReference type="PANTHER" id="PTHR12110">
    <property type="entry name" value="HYDROXYPYRUVATE ISOMERASE"/>
    <property type="match status" value="1"/>
</dbReference>
<accession>A0A7W7W063</accession>
<protein>
    <submittedName>
        <fullName evidence="2">Sugar phosphate isomerase/epimerase</fullName>
    </submittedName>
</protein>
<dbReference type="AlphaFoldDB" id="A0A7W7W063"/>
<dbReference type="InterPro" id="IPR013022">
    <property type="entry name" value="Xyl_isomerase-like_TIM-brl"/>
</dbReference>
<dbReference type="Gene3D" id="3.20.20.150">
    <property type="entry name" value="Divalent-metal-dependent TIM barrel enzymes"/>
    <property type="match status" value="1"/>
</dbReference>
<keyword evidence="2" id="KW-0413">Isomerase</keyword>
<name>A0A7W7W063_9ACTN</name>
<dbReference type="SUPFAM" id="SSF51658">
    <property type="entry name" value="Xylose isomerase-like"/>
    <property type="match status" value="1"/>
</dbReference>
<dbReference type="Proteomes" id="UP000523007">
    <property type="component" value="Unassembled WGS sequence"/>
</dbReference>
<dbReference type="InterPro" id="IPR050312">
    <property type="entry name" value="IolE/XylAMocC-like"/>
</dbReference>
<dbReference type="RefSeq" id="WP_184573629.1">
    <property type="nucleotide sequence ID" value="NZ_JACHJT010000001.1"/>
</dbReference>
<gene>
    <name evidence="2" type="ORF">F4561_000101</name>
</gene>
<dbReference type="PANTHER" id="PTHR12110:SF47">
    <property type="match status" value="1"/>
</dbReference>
<dbReference type="Pfam" id="PF01261">
    <property type="entry name" value="AP_endonuc_2"/>
    <property type="match status" value="1"/>
</dbReference>
<organism evidence="2 3">
    <name type="scientific">Lipingzhangella halophila</name>
    <dbReference type="NCBI Taxonomy" id="1783352"/>
    <lineage>
        <taxon>Bacteria</taxon>
        <taxon>Bacillati</taxon>
        <taxon>Actinomycetota</taxon>
        <taxon>Actinomycetes</taxon>
        <taxon>Streptosporangiales</taxon>
        <taxon>Nocardiopsidaceae</taxon>
        <taxon>Lipingzhangella</taxon>
    </lineage>
</organism>
<feature type="domain" description="Xylose isomerase-like TIM barrel" evidence="1">
    <location>
        <begin position="27"/>
        <end position="257"/>
    </location>
</feature>
<proteinExistence type="predicted"/>
<evidence type="ECO:0000313" key="2">
    <source>
        <dbReference type="EMBL" id="MBB4929281.1"/>
    </source>
</evidence>